<dbReference type="EMBL" id="CAUOFW020000813">
    <property type="protein sequence ID" value="CAK9137245.1"/>
    <property type="molecule type" value="Genomic_DNA"/>
</dbReference>
<dbReference type="AlphaFoldDB" id="A0ABC8QXM7"/>
<accession>A0ABC8QXM7</accession>
<reference evidence="2 3" key="1">
    <citation type="submission" date="2024-02" db="EMBL/GenBank/DDBJ databases">
        <authorList>
            <person name="Vignale AGUSTIN F."/>
            <person name="Sosa J E."/>
            <person name="Modenutti C."/>
        </authorList>
    </citation>
    <scope>NUCLEOTIDE SEQUENCE [LARGE SCALE GENOMIC DNA]</scope>
</reference>
<evidence type="ECO:0000313" key="2">
    <source>
        <dbReference type="EMBL" id="CAK9137245.1"/>
    </source>
</evidence>
<name>A0ABC8QXM7_9AQUA</name>
<keyword evidence="3" id="KW-1185">Reference proteome</keyword>
<feature type="region of interest" description="Disordered" evidence="1">
    <location>
        <begin position="56"/>
        <end position="79"/>
    </location>
</feature>
<dbReference type="Proteomes" id="UP001642360">
    <property type="component" value="Unassembled WGS sequence"/>
</dbReference>
<gene>
    <name evidence="2" type="ORF">ILEXP_LOCUS4270</name>
</gene>
<evidence type="ECO:0000256" key="1">
    <source>
        <dbReference type="SAM" id="MobiDB-lite"/>
    </source>
</evidence>
<evidence type="ECO:0000313" key="3">
    <source>
        <dbReference type="Proteomes" id="UP001642360"/>
    </source>
</evidence>
<proteinExistence type="predicted"/>
<organism evidence="2 3">
    <name type="scientific">Ilex paraguariensis</name>
    <name type="common">yerba mate</name>
    <dbReference type="NCBI Taxonomy" id="185542"/>
    <lineage>
        <taxon>Eukaryota</taxon>
        <taxon>Viridiplantae</taxon>
        <taxon>Streptophyta</taxon>
        <taxon>Embryophyta</taxon>
        <taxon>Tracheophyta</taxon>
        <taxon>Spermatophyta</taxon>
        <taxon>Magnoliopsida</taxon>
        <taxon>eudicotyledons</taxon>
        <taxon>Gunneridae</taxon>
        <taxon>Pentapetalae</taxon>
        <taxon>asterids</taxon>
        <taxon>campanulids</taxon>
        <taxon>Aquifoliales</taxon>
        <taxon>Aquifoliaceae</taxon>
        <taxon>Ilex</taxon>
    </lineage>
</organism>
<sequence length="197" mass="21971">METPIEIHENHRMWLYFKDCEGAIDGTHLPMKVSAEYVARFRGCAISLEHEITCPPGIEQDESQSLAGDGKKKGKNANPNAKGLCGKKIDMIDELAIVFSNDQATGEWACLGKDINANSSRQMNDSDDEYTPIFDLNENTIVDDLGGIEGNGFAHQEENANTCSMQSQPWIFKAYEMSFKKAEKCKDSCRNNKCCCK</sequence>
<comment type="caution">
    <text evidence="2">The sequence shown here is derived from an EMBL/GenBank/DDBJ whole genome shotgun (WGS) entry which is preliminary data.</text>
</comment>
<protein>
    <submittedName>
        <fullName evidence="2">Uncharacterized protein</fullName>
    </submittedName>
</protein>